<keyword evidence="8 9" id="KW-0342">GTP-binding</keyword>
<keyword evidence="3 9" id="KW-0436">Ligase</keyword>
<comment type="function">
    <text evidence="1">Plays an important role in the de novo pathway and in the salvage pathway of purine nucleotide biosynthesis. Catalyzes the first committed step in the biosynthesis of AMP from IMP.</text>
</comment>
<keyword evidence="9" id="KW-0963">Cytoplasm</keyword>
<name>A0ABR1IRI9_9AGAR</name>
<protein>
    <recommendedName>
        <fullName evidence="9 11">Adenylosuccinate synthetase</fullName>
        <shortName evidence="9">AMPSase</shortName>
        <shortName evidence="9">AdSS</shortName>
        <ecNumber evidence="9 11">6.3.4.4</ecNumber>
    </recommendedName>
    <alternativeName>
        <fullName evidence="9">IMP--aspartate ligase</fullName>
    </alternativeName>
</protein>
<feature type="binding site" evidence="9">
    <location>
        <begin position="332"/>
        <end position="334"/>
    </location>
    <ligand>
        <name>GTP</name>
        <dbReference type="ChEBI" id="CHEBI:37565"/>
    </ligand>
</feature>
<feature type="binding site" evidence="9">
    <location>
        <begin position="300"/>
        <end position="306"/>
    </location>
    <ligand>
        <name>substrate</name>
    </ligand>
</feature>
<evidence type="ECO:0000256" key="11">
    <source>
        <dbReference type="RuleBase" id="RU000520"/>
    </source>
</evidence>
<dbReference type="PANTHER" id="PTHR11846:SF0">
    <property type="entry name" value="ADENYLOSUCCINATE SYNTHETASE"/>
    <property type="match status" value="1"/>
</dbReference>
<keyword evidence="6 9" id="KW-0658">Purine biosynthesis</keyword>
<reference evidence="12 13" key="1">
    <citation type="submission" date="2024-01" db="EMBL/GenBank/DDBJ databases">
        <title>A draft genome for the cacao thread blight pathogen Marasmiellus scandens.</title>
        <authorList>
            <person name="Baruah I.K."/>
            <person name="Leung J."/>
            <person name="Bukari Y."/>
            <person name="Amoako-Attah I."/>
            <person name="Meinhardt L.W."/>
            <person name="Bailey B.A."/>
            <person name="Cohen S.P."/>
        </authorList>
    </citation>
    <scope>NUCLEOTIDE SEQUENCE [LARGE SCALE GENOMIC DNA]</scope>
    <source>
        <strain evidence="12 13">GH-19</strain>
    </source>
</reference>
<dbReference type="EC" id="6.3.4.4" evidence="9 11"/>
<comment type="function">
    <text evidence="9">Plays an important role in the de novo pathway and in the salvage pathway of purine nucleotide biosynthesis. Catalyzes the first commited step in the biosynthesis of AMP from IMP.</text>
</comment>
<feature type="binding site" evidence="9">
    <location>
        <position position="306"/>
    </location>
    <ligand>
        <name>GTP</name>
        <dbReference type="ChEBI" id="CHEBI:37565"/>
    </ligand>
</feature>
<dbReference type="Gene3D" id="3.40.440.10">
    <property type="entry name" value="Adenylosuccinate Synthetase, subunit A, domain 1"/>
    <property type="match status" value="1"/>
</dbReference>
<feature type="active site" description="Proton acceptor" evidence="9">
    <location>
        <position position="13"/>
    </location>
</feature>
<keyword evidence="13" id="KW-1185">Reference proteome</keyword>
<evidence type="ECO:0000256" key="2">
    <source>
        <dbReference type="ARBA" id="ARBA00011738"/>
    </source>
</evidence>
<evidence type="ECO:0000313" key="12">
    <source>
        <dbReference type="EMBL" id="KAK7439338.1"/>
    </source>
</evidence>
<dbReference type="NCBIfam" id="TIGR00184">
    <property type="entry name" value="purA"/>
    <property type="match status" value="1"/>
</dbReference>
<comment type="pathway">
    <text evidence="9 11">Purine metabolism; AMP biosynthesis via de novo pathway; AMP from IMP: step 1/2.</text>
</comment>
<feature type="binding site" evidence="9">
    <location>
        <position position="13"/>
    </location>
    <ligand>
        <name>Mg(2+)</name>
        <dbReference type="ChEBI" id="CHEBI:18420"/>
    </ligand>
</feature>
<dbReference type="InterPro" id="IPR042109">
    <property type="entry name" value="Adenylosuccinate_synth_dom1"/>
</dbReference>
<evidence type="ECO:0000256" key="10">
    <source>
        <dbReference type="PROSITE-ProRule" id="PRU10134"/>
    </source>
</evidence>
<comment type="subcellular location">
    <subcellularLocation>
        <location evidence="9">Cytoplasm</location>
    </subcellularLocation>
</comment>
<dbReference type="SMART" id="SM00788">
    <property type="entry name" value="Adenylsucc_synt"/>
    <property type="match status" value="1"/>
</dbReference>
<evidence type="ECO:0000256" key="4">
    <source>
        <dbReference type="ARBA" id="ARBA00022723"/>
    </source>
</evidence>
<dbReference type="GO" id="GO:0004019">
    <property type="term" value="F:adenylosuccinate synthase activity"/>
    <property type="evidence" value="ECO:0007669"/>
    <property type="project" value="UniProtKB-EC"/>
</dbReference>
<evidence type="ECO:0000256" key="7">
    <source>
        <dbReference type="ARBA" id="ARBA00022842"/>
    </source>
</evidence>
<comment type="cofactor">
    <cofactor evidence="9">
        <name>Mg(2+)</name>
        <dbReference type="ChEBI" id="CHEBI:18420"/>
    </cofactor>
    <text evidence="9">Binds 1 Mg(2+) ion per subunit.</text>
</comment>
<feature type="binding site" evidence="9">
    <location>
        <begin position="13"/>
        <end position="16"/>
    </location>
    <ligand>
        <name>IMP</name>
        <dbReference type="ChEBI" id="CHEBI:58053"/>
    </ligand>
</feature>
<dbReference type="SUPFAM" id="SSF52540">
    <property type="entry name" value="P-loop containing nucleoside triphosphate hydrolases"/>
    <property type="match status" value="1"/>
</dbReference>
<evidence type="ECO:0000256" key="6">
    <source>
        <dbReference type="ARBA" id="ARBA00022755"/>
    </source>
</evidence>
<feature type="binding site" evidence="9">
    <location>
        <position position="147"/>
    </location>
    <ligand>
        <name>IMP</name>
        <dbReference type="ChEBI" id="CHEBI:58053"/>
        <note>ligand shared between dimeric partners</note>
    </ligand>
</feature>
<dbReference type="Gene3D" id="3.90.170.10">
    <property type="entry name" value="Adenylosuccinate Synthetase, subunit A, domain 3"/>
    <property type="match status" value="1"/>
</dbReference>
<feature type="binding site" evidence="9">
    <location>
        <position position="304"/>
    </location>
    <ligand>
        <name>IMP</name>
        <dbReference type="ChEBI" id="CHEBI:58053"/>
    </ligand>
</feature>
<evidence type="ECO:0000256" key="3">
    <source>
        <dbReference type="ARBA" id="ARBA00022598"/>
    </source>
</evidence>
<feature type="binding site" evidence="9">
    <location>
        <begin position="416"/>
        <end position="418"/>
    </location>
    <ligand>
        <name>GTP</name>
        <dbReference type="ChEBI" id="CHEBI:37565"/>
    </ligand>
</feature>
<dbReference type="CDD" id="cd03108">
    <property type="entry name" value="AdSS"/>
    <property type="match status" value="1"/>
</dbReference>
<evidence type="ECO:0000256" key="5">
    <source>
        <dbReference type="ARBA" id="ARBA00022741"/>
    </source>
</evidence>
<dbReference type="PROSITE" id="PS01266">
    <property type="entry name" value="ADENYLOSUCCIN_SYN_1"/>
    <property type="match status" value="1"/>
</dbReference>
<dbReference type="InterPro" id="IPR042110">
    <property type="entry name" value="Adenylosuccinate_synth_dom2"/>
</dbReference>
<feature type="binding site" evidence="9">
    <location>
        <begin position="38"/>
        <end position="41"/>
    </location>
    <ligand>
        <name>IMP</name>
        <dbReference type="ChEBI" id="CHEBI:58053"/>
    </ligand>
</feature>
<comment type="similarity">
    <text evidence="9 11">Belongs to the adenylosuccinate synthetase family.</text>
</comment>
<evidence type="ECO:0000313" key="13">
    <source>
        <dbReference type="Proteomes" id="UP001498398"/>
    </source>
</evidence>
<evidence type="ECO:0000256" key="9">
    <source>
        <dbReference type="HAMAP-Rule" id="MF_03125"/>
    </source>
</evidence>
<dbReference type="PANTHER" id="PTHR11846">
    <property type="entry name" value="ADENYLOSUCCINATE SYNTHETASE"/>
    <property type="match status" value="1"/>
</dbReference>
<feature type="active site" evidence="10">
    <location>
        <position position="144"/>
    </location>
</feature>
<evidence type="ECO:0000256" key="1">
    <source>
        <dbReference type="ARBA" id="ARBA00003779"/>
    </source>
</evidence>
<keyword evidence="4 9" id="KW-0479">Metal-binding</keyword>
<gene>
    <name evidence="12" type="primary">ADE12_2</name>
    <name evidence="12" type="ORF">VKT23_017564</name>
</gene>
<feature type="binding site" evidence="9">
    <location>
        <position position="225"/>
    </location>
    <ligand>
        <name>IMP</name>
        <dbReference type="ChEBI" id="CHEBI:58053"/>
    </ligand>
</feature>
<dbReference type="Pfam" id="PF00709">
    <property type="entry name" value="Adenylsucc_synt"/>
    <property type="match status" value="1"/>
</dbReference>
<dbReference type="InterPro" id="IPR042111">
    <property type="entry name" value="Adenylosuccinate_synth_dom3"/>
</dbReference>
<dbReference type="InterPro" id="IPR033128">
    <property type="entry name" value="Adenylosuccin_syn_Lys_AS"/>
</dbReference>
<feature type="binding site" evidence="9">
    <location>
        <position position="40"/>
    </location>
    <ligand>
        <name>Mg(2+)</name>
        <dbReference type="ChEBI" id="CHEBI:18420"/>
    </ligand>
</feature>
<dbReference type="PROSITE" id="PS00513">
    <property type="entry name" value="ADENYLOSUCCIN_SYN_2"/>
    <property type="match status" value="1"/>
</dbReference>
<feature type="binding site" evidence="9">
    <location>
        <position position="133"/>
    </location>
    <ligand>
        <name>IMP</name>
        <dbReference type="ChEBI" id="CHEBI:58053"/>
    </ligand>
</feature>
<dbReference type="NCBIfam" id="NF002223">
    <property type="entry name" value="PRK01117.1"/>
    <property type="match status" value="1"/>
</dbReference>
<dbReference type="InterPro" id="IPR018220">
    <property type="entry name" value="Adenylosuccin_syn_GTP-bd"/>
</dbReference>
<organism evidence="12 13">
    <name type="scientific">Marasmiellus scandens</name>
    <dbReference type="NCBI Taxonomy" id="2682957"/>
    <lineage>
        <taxon>Eukaryota</taxon>
        <taxon>Fungi</taxon>
        <taxon>Dikarya</taxon>
        <taxon>Basidiomycota</taxon>
        <taxon>Agaricomycotina</taxon>
        <taxon>Agaricomycetes</taxon>
        <taxon>Agaricomycetidae</taxon>
        <taxon>Agaricales</taxon>
        <taxon>Marasmiineae</taxon>
        <taxon>Omphalotaceae</taxon>
        <taxon>Marasmiellus</taxon>
    </lineage>
</organism>
<dbReference type="InterPro" id="IPR001114">
    <property type="entry name" value="Adenylosuccinate_synthetase"/>
</dbReference>
<comment type="subunit">
    <text evidence="2 9">Homodimer.</text>
</comment>
<dbReference type="HAMAP" id="MF_00011">
    <property type="entry name" value="Adenylosucc_synth"/>
    <property type="match status" value="1"/>
</dbReference>
<feature type="active site" description="Proton donor" evidence="9">
    <location>
        <position position="41"/>
    </location>
</feature>
<comment type="function">
    <text evidence="11">Plays an important role in the de novo pathway of purine nucleotide biosynthesis.</text>
</comment>
<dbReference type="Gene3D" id="1.10.300.10">
    <property type="entry name" value="Adenylosuccinate Synthetase, subunit A, domain 2"/>
    <property type="match status" value="1"/>
</dbReference>
<feature type="binding site" evidence="9">
    <location>
        <begin position="12"/>
        <end position="18"/>
    </location>
    <ligand>
        <name>GTP</name>
        <dbReference type="ChEBI" id="CHEBI:37565"/>
    </ligand>
</feature>
<feature type="binding site" evidence="9">
    <location>
        <begin position="40"/>
        <end position="42"/>
    </location>
    <ligand>
        <name>GTP</name>
        <dbReference type="ChEBI" id="CHEBI:37565"/>
    </ligand>
</feature>
<evidence type="ECO:0000256" key="8">
    <source>
        <dbReference type="ARBA" id="ARBA00023134"/>
    </source>
</evidence>
<comment type="catalytic activity">
    <reaction evidence="9 11">
        <text>IMP + L-aspartate + GTP = N(6)-(1,2-dicarboxyethyl)-AMP + GDP + phosphate + 2 H(+)</text>
        <dbReference type="Rhea" id="RHEA:15753"/>
        <dbReference type="ChEBI" id="CHEBI:15378"/>
        <dbReference type="ChEBI" id="CHEBI:29991"/>
        <dbReference type="ChEBI" id="CHEBI:37565"/>
        <dbReference type="ChEBI" id="CHEBI:43474"/>
        <dbReference type="ChEBI" id="CHEBI:57567"/>
        <dbReference type="ChEBI" id="CHEBI:58053"/>
        <dbReference type="ChEBI" id="CHEBI:58189"/>
        <dbReference type="EC" id="6.3.4.4"/>
    </reaction>
</comment>
<dbReference type="Proteomes" id="UP001498398">
    <property type="component" value="Unassembled WGS sequence"/>
</dbReference>
<feature type="binding site" evidence="9">
    <location>
        <position position="240"/>
    </location>
    <ligand>
        <name>IMP</name>
        <dbReference type="ChEBI" id="CHEBI:58053"/>
    </ligand>
</feature>
<dbReference type="InterPro" id="IPR027417">
    <property type="entry name" value="P-loop_NTPase"/>
</dbReference>
<comment type="caution">
    <text evidence="12">The sequence shown here is derived from an EMBL/GenBank/DDBJ whole genome shotgun (WGS) entry which is preliminary data.</text>
</comment>
<keyword evidence="5 9" id="KW-0547">Nucleotide-binding</keyword>
<keyword evidence="7 9" id="KW-0460">Magnesium</keyword>
<dbReference type="EMBL" id="JBANRG010000073">
    <property type="protein sequence ID" value="KAK7439338.1"/>
    <property type="molecule type" value="Genomic_DNA"/>
</dbReference>
<sequence length="429" mass="46485">MSVSVVLGSQWGDEGKGKLVDILSAKFDICARCAGGNNAGHTIVVPIDGVNKTFAFHLLPSGLVNSSCIGLIGSGVVVHIPSFFAELDALQAQGLDCTNRLFISDRAQLVFDFHQIVDGLKEVELGGKSIGTTKKGIGPAYSGKASRSGLRVHHLFEPPDEFAAKFRKLVEGRFKRYGSFEYDTEGEIERYKALAARLKPYVVDSVVYLHKAIAQGKRVLVEGANALMLDIDYGTYPYVTSSSTGIGGVCTGLGIPPRMIGRTIGVVKAYTTRVGGGPFPTELLDDTGVHLQEVGHEYGTTTGRRRRCGWLDLVVLKHSCLINGYTSLNLTKLDVLDQLAEIKVATGYVIDGKEFEGFPASLPLLNPPHLSVNYVTFPGWKADISKCQNYDELPENAKKYIAFIEEYLGVPVEWIGTGPGRGSMVQKPL</sequence>
<accession>A0ABR1IRI9</accession>
<proteinExistence type="inferred from homology"/>